<dbReference type="EMBL" id="CP013213">
    <property type="protein sequence ID" value="AMC94357.1"/>
    <property type="molecule type" value="Genomic_DNA"/>
</dbReference>
<sequence length="323" mass="37356">MVRRSRILILLTVLLCITTFVSYRLSGFYFTKLQAIHDAIRALGLDDATIRYQKKQNLTWLVLIETEEGLVPININQHNPIKYSINAITLDNFRTPPQTIENYALNRLFYAFFDATTQRFLIVAPGVDTIEAMVLNEETKQLEPTDSEHMLRKESDGVFETSIEEANQYTYVFRDSDGNRLYTSKLFGNNTVVVTHINQDKLERARFVNPLVLYSGDEQTSIVDDDVIFHVKYRSDAQSMPVFYETILNVERNSPYNDEVELWITPSITQDYEQWVYDGLNPNSNITFTVITKTMQSSEDDPILNAYTTDVMSYLKIIDTFNP</sequence>
<evidence type="ECO:0000313" key="2">
    <source>
        <dbReference type="Proteomes" id="UP000063781"/>
    </source>
</evidence>
<dbReference type="RefSeq" id="WP_067634000.1">
    <property type="nucleotide sequence ID" value="NZ_CP013213.1"/>
</dbReference>
<protein>
    <submittedName>
        <fullName evidence="1">Uncharacterized protein</fullName>
    </submittedName>
</protein>
<organism evidence="1 2">
    <name type="scientific">Erysipelothrix larvae</name>
    <dbReference type="NCBI Taxonomy" id="1514105"/>
    <lineage>
        <taxon>Bacteria</taxon>
        <taxon>Bacillati</taxon>
        <taxon>Bacillota</taxon>
        <taxon>Erysipelotrichia</taxon>
        <taxon>Erysipelotrichales</taxon>
        <taxon>Erysipelotrichaceae</taxon>
        <taxon>Erysipelothrix</taxon>
    </lineage>
</organism>
<reference evidence="1 2" key="1">
    <citation type="submission" date="2015-10" db="EMBL/GenBank/DDBJ databases">
        <title>Erysipelothrix larvae sp. LV19 isolated from the larval gut of the rhinoceros beetle, Trypoxylus dichotomus.</title>
        <authorList>
            <person name="Lim S."/>
            <person name="Kim B.-C."/>
        </authorList>
    </citation>
    <scope>NUCLEOTIDE SEQUENCE [LARGE SCALE GENOMIC DNA]</scope>
    <source>
        <strain evidence="1 2">LV19</strain>
    </source>
</reference>
<dbReference type="Proteomes" id="UP000063781">
    <property type="component" value="Chromosome"/>
</dbReference>
<accession>A0A0X8H1J0</accession>
<proteinExistence type="predicted"/>
<dbReference type="KEGG" id="erl:AOC36_10355"/>
<dbReference type="STRING" id="1514105.AOC36_10355"/>
<gene>
    <name evidence="1" type="ORF">AOC36_10355</name>
</gene>
<keyword evidence="2" id="KW-1185">Reference proteome</keyword>
<evidence type="ECO:0000313" key="1">
    <source>
        <dbReference type="EMBL" id="AMC94357.1"/>
    </source>
</evidence>
<name>A0A0X8H1J0_9FIRM</name>
<dbReference type="AlphaFoldDB" id="A0A0X8H1J0"/>